<evidence type="ECO:0000256" key="1">
    <source>
        <dbReference type="SAM" id="MobiDB-lite"/>
    </source>
</evidence>
<proteinExistence type="predicted"/>
<dbReference type="AlphaFoldDB" id="A0A1G9Q6W3"/>
<dbReference type="STRING" id="119000.SAMN05661010_03244"/>
<evidence type="ECO:0000313" key="2">
    <source>
        <dbReference type="EMBL" id="SDM06792.1"/>
    </source>
</evidence>
<feature type="region of interest" description="Disordered" evidence="1">
    <location>
        <begin position="58"/>
        <end position="85"/>
    </location>
</feature>
<feature type="compositionally biased region" description="Low complexity" evidence="1">
    <location>
        <begin position="76"/>
        <end position="85"/>
    </location>
</feature>
<protein>
    <submittedName>
        <fullName evidence="2">Uncharacterized protein</fullName>
    </submittedName>
</protein>
<dbReference type="Proteomes" id="UP000198654">
    <property type="component" value="Unassembled WGS sequence"/>
</dbReference>
<gene>
    <name evidence="2" type="ORF">SAMN05661010_03244</name>
</gene>
<dbReference type="OrthoDB" id="6362681at2"/>
<name>A0A1G9Q6W3_9GAMM</name>
<sequence length="296" mass="32221">MTTEPQRSQYLEAMGFTAWVSRYRLPNAAPTQACEWLVPESVPAQPPAQRLHALLDDAEPASTSAREPSDRSLPSARHGASQAGRARARALLAAEGIAGEPDSEGVADSTPTAEQALASQASAALPAEKTAAVSLRFTLQIAALDGRWLILLPDHREPDTGALRLLGNLLQAARIVPGDAPAFQVFRWPMMEGQPVEAPLDEARDGLRAFVEGRRQRGWRPERLLVFGEDETLAPILELDNGHCRLLGIPGWQGPSLQELSQSATAKRELWPHLHGWRDAWHRTEDGEGDDDDPAA</sequence>
<dbReference type="EMBL" id="FNGI01000011">
    <property type="protein sequence ID" value="SDM06792.1"/>
    <property type="molecule type" value="Genomic_DNA"/>
</dbReference>
<accession>A0A1G9Q6W3</accession>
<reference evidence="2 3" key="1">
    <citation type="submission" date="2016-10" db="EMBL/GenBank/DDBJ databases">
        <authorList>
            <person name="de Groot N.N."/>
        </authorList>
    </citation>
    <scope>NUCLEOTIDE SEQUENCE [LARGE SCALE GENOMIC DNA]</scope>
    <source>
        <strain evidence="2 3">DSM 14789</strain>
    </source>
</reference>
<dbReference type="RefSeq" id="WP_089730324.1">
    <property type="nucleotide sequence ID" value="NZ_FNGI01000011.1"/>
</dbReference>
<keyword evidence="3" id="KW-1185">Reference proteome</keyword>
<organism evidence="2 3">
    <name type="scientific">Modicisalibacter muralis</name>
    <dbReference type="NCBI Taxonomy" id="119000"/>
    <lineage>
        <taxon>Bacteria</taxon>
        <taxon>Pseudomonadati</taxon>
        <taxon>Pseudomonadota</taxon>
        <taxon>Gammaproteobacteria</taxon>
        <taxon>Oceanospirillales</taxon>
        <taxon>Halomonadaceae</taxon>
        <taxon>Modicisalibacter</taxon>
    </lineage>
</organism>
<evidence type="ECO:0000313" key="3">
    <source>
        <dbReference type="Proteomes" id="UP000198654"/>
    </source>
</evidence>